<feature type="domain" description="KOW" evidence="9">
    <location>
        <begin position="127"/>
        <end position="154"/>
    </location>
</feature>
<dbReference type="Gene3D" id="3.30.70.940">
    <property type="entry name" value="NusG, N-terminal domain"/>
    <property type="match status" value="1"/>
</dbReference>
<dbReference type="InterPro" id="IPR047050">
    <property type="entry name" value="NGN"/>
</dbReference>
<dbReference type="FunFam" id="3.30.70.940:FF:000002">
    <property type="entry name" value="Transcription termination/antitermination protein NusG"/>
    <property type="match status" value="1"/>
</dbReference>
<dbReference type="Gene3D" id="2.30.30.30">
    <property type="match status" value="1"/>
</dbReference>
<name>A0A8H2M5L8_9FIRM</name>
<proteinExistence type="inferred from homology"/>
<evidence type="ECO:0000256" key="1">
    <source>
        <dbReference type="ARBA" id="ARBA00022472"/>
    </source>
</evidence>
<gene>
    <name evidence="5 10" type="primary">nusG</name>
    <name evidence="10" type="ORF">NCTC13150_00256</name>
</gene>
<dbReference type="SUPFAM" id="SSF50104">
    <property type="entry name" value="Translation proteins SH3-like domain"/>
    <property type="match status" value="1"/>
</dbReference>
<dbReference type="GO" id="GO:0032784">
    <property type="term" value="P:regulation of DNA-templated transcription elongation"/>
    <property type="evidence" value="ECO:0007669"/>
    <property type="project" value="InterPro"/>
</dbReference>
<sequence length="181" mass="20795">MTDQQIESKEQEAKWYVIHTYSGHENKVKANMESLVKNRNMDNLIFDIQVPMEEYISVRNGKEVVKERKVFPSYVLVKMIMNDESWYLVRNTRGVTGFVGPGSKPVPLTDEEVLSLGVADKRDYSGLYEVGDIVEVIDGPFKDFMATISQVDEDRGKLTVVISMFGRDTNMELDFRQVKKN</sequence>
<keyword evidence="11" id="KW-1185">Reference proteome</keyword>
<dbReference type="EMBL" id="CAACYI010000001">
    <property type="protein sequence ID" value="VFB15753.1"/>
    <property type="molecule type" value="Genomic_DNA"/>
</dbReference>
<dbReference type="HAMAP" id="MF_00948">
    <property type="entry name" value="NusG"/>
    <property type="match status" value="1"/>
</dbReference>
<dbReference type="PANTHER" id="PTHR30265">
    <property type="entry name" value="RHO-INTERACTING TRANSCRIPTION TERMINATION FACTOR NUSG"/>
    <property type="match status" value="1"/>
</dbReference>
<keyword evidence="4 5" id="KW-0804">Transcription</keyword>
<dbReference type="InterPro" id="IPR001062">
    <property type="entry name" value="Transcrpt_antiterm_NusG"/>
</dbReference>
<dbReference type="Pfam" id="PF02357">
    <property type="entry name" value="NusG"/>
    <property type="match status" value="1"/>
</dbReference>
<dbReference type="PRINTS" id="PR00338">
    <property type="entry name" value="NUSGTNSCPFCT"/>
</dbReference>
<dbReference type="CDD" id="cd09891">
    <property type="entry name" value="NGN_Bact_1"/>
    <property type="match status" value="1"/>
</dbReference>
<evidence type="ECO:0000256" key="4">
    <source>
        <dbReference type="ARBA" id="ARBA00023163"/>
    </source>
</evidence>
<evidence type="ECO:0000256" key="5">
    <source>
        <dbReference type="HAMAP-Rule" id="MF_00948"/>
    </source>
</evidence>
<dbReference type="InterPro" id="IPR036735">
    <property type="entry name" value="NGN_dom_sf"/>
</dbReference>
<dbReference type="Proteomes" id="UP000377798">
    <property type="component" value="Unassembled WGS sequence"/>
</dbReference>
<dbReference type="RefSeq" id="WP_034440221.1">
    <property type="nucleotide sequence ID" value="NZ_CAACYI010000001.1"/>
</dbReference>
<evidence type="ECO:0000256" key="6">
    <source>
        <dbReference type="NCBIfam" id="TIGR00922"/>
    </source>
</evidence>
<reference evidence="10 11" key="1">
    <citation type="submission" date="2019-02" db="EMBL/GenBank/DDBJ databases">
        <authorList>
            <consortium name="Pathogen Informatics"/>
        </authorList>
    </citation>
    <scope>NUCLEOTIDE SEQUENCE [LARGE SCALE GENOMIC DNA]</scope>
    <source>
        <strain evidence="10 11">3012STDY7089603</strain>
    </source>
</reference>
<dbReference type="Pfam" id="PF00467">
    <property type="entry name" value="KOW"/>
    <property type="match status" value="1"/>
</dbReference>
<comment type="caution">
    <text evidence="10">The sequence shown here is derived from an EMBL/GenBank/DDBJ whole genome shotgun (WGS) entry which is preliminary data.</text>
</comment>
<dbReference type="GO" id="GO:0006354">
    <property type="term" value="P:DNA-templated transcription elongation"/>
    <property type="evidence" value="ECO:0007669"/>
    <property type="project" value="UniProtKB-UniRule"/>
</dbReference>
<keyword evidence="2 5" id="KW-0889">Transcription antitermination</keyword>
<dbReference type="GO" id="GO:0031564">
    <property type="term" value="P:transcription antitermination"/>
    <property type="evidence" value="ECO:0007669"/>
    <property type="project" value="UniProtKB-UniRule"/>
</dbReference>
<evidence type="ECO:0000259" key="8">
    <source>
        <dbReference type="SMART" id="SM00738"/>
    </source>
</evidence>
<dbReference type="InterPro" id="IPR005824">
    <property type="entry name" value="KOW"/>
</dbReference>
<dbReference type="SMART" id="SM00739">
    <property type="entry name" value="KOW"/>
    <property type="match status" value="1"/>
</dbReference>
<evidence type="ECO:0000259" key="9">
    <source>
        <dbReference type="SMART" id="SM00739"/>
    </source>
</evidence>
<dbReference type="InterPro" id="IPR014722">
    <property type="entry name" value="Rib_uL2_dom2"/>
</dbReference>
<feature type="domain" description="NusG-like N-terminal" evidence="8">
    <location>
        <begin position="12"/>
        <end position="120"/>
    </location>
</feature>
<dbReference type="GO" id="GO:0005829">
    <property type="term" value="C:cytosol"/>
    <property type="evidence" value="ECO:0007669"/>
    <property type="project" value="TreeGrafter"/>
</dbReference>
<evidence type="ECO:0000313" key="11">
    <source>
        <dbReference type="Proteomes" id="UP000377798"/>
    </source>
</evidence>
<organism evidence="10 11">
    <name type="scientific">Urinicoccus massiliensis</name>
    <dbReference type="NCBI Taxonomy" id="1723382"/>
    <lineage>
        <taxon>Bacteria</taxon>
        <taxon>Bacillati</taxon>
        <taxon>Bacillota</taxon>
        <taxon>Tissierellia</taxon>
        <taxon>Tissierellales</taxon>
        <taxon>Peptoniphilaceae</taxon>
        <taxon>Urinicoccus</taxon>
    </lineage>
</organism>
<dbReference type="InterPro" id="IPR008991">
    <property type="entry name" value="Translation_prot_SH3-like_sf"/>
</dbReference>
<dbReference type="NCBIfam" id="TIGR00922">
    <property type="entry name" value="nusG"/>
    <property type="match status" value="1"/>
</dbReference>
<comment type="function">
    <text evidence="5 7">Participates in transcription elongation, termination and antitermination.</text>
</comment>
<dbReference type="PANTHER" id="PTHR30265:SF2">
    <property type="entry name" value="TRANSCRIPTION TERMINATION_ANTITERMINATION PROTEIN NUSG"/>
    <property type="match status" value="1"/>
</dbReference>
<keyword evidence="1 5" id="KW-0806">Transcription termination</keyword>
<dbReference type="SMART" id="SM00738">
    <property type="entry name" value="NGN"/>
    <property type="match status" value="1"/>
</dbReference>
<dbReference type="CDD" id="cd06091">
    <property type="entry name" value="KOW_NusG"/>
    <property type="match status" value="1"/>
</dbReference>
<protein>
    <recommendedName>
        <fullName evidence="5 6">Transcription termination/antitermination protein NusG</fullName>
    </recommendedName>
</protein>
<dbReference type="InterPro" id="IPR043425">
    <property type="entry name" value="NusG-like"/>
</dbReference>
<keyword evidence="3 5" id="KW-0805">Transcription regulation</keyword>
<comment type="similarity">
    <text evidence="5 7">Belongs to the NusG family.</text>
</comment>
<dbReference type="GO" id="GO:0006353">
    <property type="term" value="P:DNA-templated transcription termination"/>
    <property type="evidence" value="ECO:0007669"/>
    <property type="project" value="UniProtKB-UniRule"/>
</dbReference>
<dbReference type="AlphaFoldDB" id="A0A8H2M5L8"/>
<dbReference type="InterPro" id="IPR006645">
    <property type="entry name" value="NGN-like_dom"/>
</dbReference>
<dbReference type="SUPFAM" id="SSF82679">
    <property type="entry name" value="N-utilization substance G protein NusG, N-terminal domain"/>
    <property type="match status" value="1"/>
</dbReference>
<evidence type="ECO:0000256" key="3">
    <source>
        <dbReference type="ARBA" id="ARBA00023015"/>
    </source>
</evidence>
<evidence type="ECO:0000313" key="10">
    <source>
        <dbReference type="EMBL" id="VFB15753.1"/>
    </source>
</evidence>
<evidence type="ECO:0000256" key="7">
    <source>
        <dbReference type="RuleBase" id="RU000538"/>
    </source>
</evidence>
<accession>A0A8H2M5L8</accession>
<evidence type="ECO:0000256" key="2">
    <source>
        <dbReference type="ARBA" id="ARBA00022814"/>
    </source>
</evidence>